<sequence length="1190" mass="132866">MLRHIVPVLRNGCSVNSHSLRRSLAPSSVRSTTSFYISVIHASRDLHTQLPLHRIHNQDDITEPLMEAEGQNDVVDQIYENEVIQPSDVITETVNEDDLTIVREVISSGMGAPPKKQTKQGSGSESLESAQAKKIQNAKLRRKQRRKAERGEKLAQRAGENTSNPGPGSIAHAMGLKSLAQRLSASSSSELPTPNDVAGENGTSMPEYVPDIEGSTSDLVVLTEEDTLKKGAAKVLKNIPGVQDILTKSLKKKKKKSAASKKAEASVEGSEDKGEDKAAQPGKKKKEKKEKKPEDKKEKPAGKKKSAKASSNQEKVDVKTIRARDLNYVQVEQGEEVAKLCHGLERVLFNPGVYHLQDPRSGVFNFDPSLAKIMPVNEFDFRALKEYVTSSKDTNLAGKAKAFAKKYSGSTSSMTSSVSQFHFLLSGWRPIAASNMSRGFKAEPLTFTRITRAPSASFLHYNDGTYAMDADKEFDSPNILSMLGKSMEKLLTLEPKDFDRYHRSRSSEISEEERNAEEAFSFATLGDFMIRSQLDANDKRLPGVGNFDLKTRAVVSIRMDMTNFKDACGYEIKGRYGNWESFEKEYFDMIRSAFLKYSLQVRMGLMDGIFVAFHNINRIFGFQYISLNEMDSAIHGTEETALGDAEFKLSLQLLNEMLNIVTEKYPKQSLRLHIETRPTTPPLMYFFAEPVTKEEIHEIQNANKDEIMRFENQMMAYKDDLPATDEKPTAVVEAEGEAEVEAEAETECSEVAAQGPDEDEGAWSSEAVWSEVTSKAEEAVESEELGLPYVRRAIQIALRQSGLLQNDATGQQGREYVQDLLETLTGTQGEAEAEDTEPTEEGVDDQNTFEQPTVEEVAVKGEIIGECSGETLPETAEKLEDASPAEEISRDTATDTTEQAEDIAIREAMEAEEAIDYSRPEHPGQSSLKDLIRHLAEQADEYQPPSKDEAAPDSLNKLREFERILSELVVENRTSESKGDSKATTTSSEATADTAADEVPAEDLGELTGLILTIKNKVDGKYVTRPDRFTRGSKWDLEYNIQEMDKGRAWRLYKQVKDRRKKTLQKDDSMAETDSEYARAYQRMLAQFSAAGRSYRRRVDHEAKNKPLYFLKPQDLNLELKWGDVFERSLAADVEAKNETETETQKSDEEPRYGDVHESLKEMDSLVIEPEEDVQAEAGAGDEDAPKESK</sequence>
<feature type="compositionally biased region" description="Basic and acidic residues" evidence="1">
    <location>
        <begin position="1135"/>
        <end position="1164"/>
    </location>
</feature>
<gene>
    <name evidence="2" type="ORF">HOO65_030828</name>
</gene>
<feature type="compositionally biased region" description="Low complexity" evidence="1">
    <location>
        <begin position="176"/>
        <end position="191"/>
    </location>
</feature>
<feature type="region of interest" description="Disordered" evidence="1">
    <location>
        <begin position="827"/>
        <end position="850"/>
    </location>
</feature>
<dbReference type="PANTHER" id="PTHR31014:SF0">
    <property type="entry name" value="MITOCHONDRIAL TRANSLATION SYSTEM COMPONENT PET127-RELATED"/>
    <property type="match status" value="1"/>
</dbReference>
<dbReference type="PANTHER" id="PTHR31014">
    <property type="entry name" value="MITOCHONDRIAL TRANSLATION SYSTEM COMPONENT PET127-RELATED"/>
    <property type="match status" value="1"/>
</dbReference>
<feature type="compositionally biased region" description="Polar residues" evidence="1">
    <location>
        <begin position="119"/>
        <end position="129"/>
    </location>
</feature>
<comment type="caution">
    <text evidence="2">The sequence shown here is derived from an EMBL/GenBank/DDBJ whole genome shotgun (WGS) entry which is preliminary data.</text>
</comment>
<feature type="region of interest" description="Disordered" evidence="1">
    <location>
        <begin position="1135"/>
        <end position="1190"/>
    </location>
</feature>
<feature type="region of interest" description="Disordered" evidence="1">
    <location>
        <begin position="867"/>
        <end position="901"/>
    </location>
</feature>
<feature type="compositionally biased region" description="Basic and acidic residues" evidence="1">
    <location>
        <begin position="290"/>
        <end position="301"/>
    </location>
</feature>
<dbReference type="GeneID" id="98117645"/>
<proteinExistence type="predicted"/>
<evidence type="ECO:0000313" key="3">
    <source>
        <dbReference type="Proteomes" id="UP001610728"/>
    </source>
</evidence>
<dbReference type="Pfam" id="PF08634">
    <property type="entry name" value="Pet127"/>
    <property type="match status" value="1"/>
</dbReference>
<feature type="compositionally biased region" description="Low complexity" evidence="1">
    <location>
        <begin position="983"/>
        <end position="994"/>
    </location>
</feature>
<reference evidence="2 3" key="1">
    <citation type="submission" date="2020-05" db="EMBL/GenBank/DDBJ databases">
        <title>Ceratocystis lukuohia genome.</title>
        <authorList>
            <person name="Harrington T.C."/>
            <person name="Kim K."/>
            <person name="Mayers C.G."/>
        </authorList>
    </citation>
    <scope>NUCLEOTIDE SEQUENCE [LARGE SCALE GENOMIC DNA]</scope>
    <source>
        <strain evidence="2 3">C4212</strain>
    </source>
</reference>
<feature type="compositionally biased region" description="Acidic residues" evidence="1">
    <location>
        <begin position="1169"/>
        <end position="1183"/>
    </location>
</feature>
<feature type="region of interest" description="Disordered" evidence="1">
    <location>
        <begin position="970"/>
        <end position="1000"/>
    </location>
</feature>
<dbReference type="Proteomes" id="UP001610728">
    <property type="component" value="Unassembled WGS sequence"/>
</dbReference>
<feature type="compositionally biased region" description="Basic residues" evidence="1">
    <location>
        <begin position="139"/>
        <end position="148"/>
    </location>
</feature>
<dbReference type="InterPro" id="IPR013943">
    <property type="entry name" value="Pet127"/>
</dbReference>
<feature type="region of interest" description="Disordered" evidence="1">
    <location>
        <begin position="249"/>
        <end position="316"/>
    </location>
</feature>
<dbReference type="RefSeq" id="XP_070860507.1">
    <property type="nucleotide sequence ID" value="XM_071000495.1"/>
</dbReference>
<accession>A0ABR4MM09</accession>
<evidence type="ECO:0000256" key="1">
    <source>
        <dbReference type="SAM" id="MobiDB-lite"/>
    </source>
</evidence>
<evidence type="ECO:0000313" key="2">
    <source>
        <dbReference type="EMBL" id="KAL2889327.1"/>
    </source>
</evidence>
<protein>
    <submittedName>
        <fullName evidence="2">Mitochondrial membrane protein Pet127</fullName>
    </submittedName>
</protein>
<keyword evidence="3" id="KW-1185">Reference proteome</keyword>
<feature type="compositionally biased region" description="Basic residues" evidence="1">
    <location>
        <begin position="249"/>
        <end position="259"/>
    </location>
</feature>
<feature type="compositionally biased region" description="Basic and acidic residues" evidence="1">
    <location>
        <begin position="875"/>
        <end position="893"/>
    </location>
</feature>
<organism evidence="2 3">
    <name type="scientific">Ceratocystis lukuohia</name>
    <dbReference type="NCBI Taxonomy" id="2019550"/>
    <lineage>
        <taxon>Eukaryota</taxon>
        <taxon>Fungi</taxon>
        <taxon>Dikarya</taxon>
        <taxon>Ascomycota</taxon>
        <taxon>Pezizomycotina</taxon>
        <taxon>Sordariomycetes</taxon>
        <taxon>Hypocreomycetidae</taxon>
        <taxon>Microascales</taxon>
        <taxon>Ceratocystidaceae</taxon>
        <taxon>Ceratocystis</taxon>
    </lineage>
</organism>
<feature type="compositionally biased region" description="Basic and acidic residues" evidence="1">
    <location>
        <begin position="261"/>
        <end position="278"/>
    </location>
</feature>
<name>A0ABR4MM09_9PEZI</name>
<feature type="compositionally biased region" description="Acidic residues" evidence="1">
    <location>
        <begin position="831"/>
        <end position="844"/>
    </location>
</feature>
<dbReference type="EMBL" id="JABSNW010000003">
    <property type="protein sequence ID" value="KAL2889327.1"/>
    <property type="molecule type" value="Genomic_DNA"/>
</dbReference>
<feature type="region of interest" description="Disordered" evidence="1">
    <location>
        <begin position="105"/>
        <end position="211"/>
    </location>
</feature>